<dbReference type="Proteomes" id="UP000182312">
    <property type="component" value="Unassembled WGS sequence"/>
</dbReference>
<feature type="compositionally biased region" description="Polar residues" evidence="1">
    <location>
        <begin position="80"/>
        <end position="95"/>
    </location>
</feature>
<gene>
    <name evidence="3" type="ORF">SAMN04487972_101251</name>
</gene>
<dbReference type="OrthoDB" id="9808398at2"/>
<feature type="region of interest" description="Disordered" evidence="1">
    <location>
        <begin position="79"/>
        <end position="110"/>
    </location>
</feature>
<dbReference type="EMBL" id="FOJO01000001">
    <property type="protein sequence ID" value="SFA39139.1"/>
    <property type="molecule type" value="Genomic_DNA"/>
</dbReference>
<reference evidence="3 4" key="1">
    <citation type="submission" date="2016-10" db="EMBL/GenBank/DDBJ databases">
        <authorList>
            <person name="de Groot N.N."/>
        </authorList>
    </citation>
    <scope>NUCLEOTIDE SEQUENCE [LARGE SCALE GENOMIC DNA]</scope>
    <source>
        <strain evidence="3 4">CGMCC 1.6117</strain>
    </source>
</reference>
<keyword evidence="2" id="KW-0472">Membrane</keyword>
<dbReference type="AlphaFoldDB" id="A0A1I0SI21"/>
<keyword evidence="2" id="KW-0812">Transmembrane</keyword>
<dbReference type="RefSeq" id="WP_139221581.1">
    <property type="nucleotide sequence ID" value="NZ_FOJO01000001.1"/>
</dbReference>
<evidence type="ECO:0000313" key="3">
    <source>
        <dbReference type="EMBL" id="SFA39139.1"/>
    </source>
</evidence>
<organism evidence="3 4">
    <name type="scientific">Paracoccus halophilus</name>
    <dbReference type="NCBI Taxonomy" id="376733"/>
    <lineage>
        <taxon>Bacteria</taxon>
        <taxon>Pseudomonadati</taxon>
        <taxon>Pseudomonadota</taxon>
        <taxon>Alphaproteobacteria</taxon>
        <taxon>Rhodobacterales</taxon>
        <taxon>Paracoccaceae</taxon>
        <taxon>Paracoccus</taxon>
    </lineage>
</organism>
<feature type="transmembrane region" description="Helical" evidence="2">
    <location>
        <begin position="161"/>
        <end position="183"/>
    </location>
</feature>
<evidence type="ECO:0000256" key="2">
    <source>
        <dbReference type="SAM" id="Phobius"/>
    </source>
</evidence>
<accession>A0A1I0SI21</accession>
<keyword evidence="2" id="KW-1133">Transmembrane helix</keyword>
<protein>
    <submittedName>
        <fullName evidence="3">Uncharacterized protein</fullName>
    </submittedName>
</protein>
<proteinExistence type="predicted"/>
<evidence type="ECO:0000256" key="1">
    <source>
        <dbReference type="SAM" id="MobiDB-lite"/>
    </source>
</evidence>
<sequence>MSLGYNIRASGIRQHLIRRDEPGDRAYPAKWPWYGDIIVTAARDARSRACAPIAPAGAMSNWPCAPNGCIPATGARSVRHSTASTPTISTRTFPRSKSPRRLSSAGGASVTAVEPPEQLARMLPTQEIKEKVTIAGAMLGEVEMMRLEPLDRAEVPKLREVMILGWPYLIPLIGLSVMLVLHYSPTLVAVAASCRSWPSSAPGPASS</sequence>
<evidence type="ECO:0000313" key="4">
    <source>
        <dbReference type="Proteomes" id="UP000182312"/>
    </source>
</evidence>
<name>A0A1I0SI21_9RHOB</name>